<reference evidence="1 2" key="1">
    <citation type="submission" date="2020-08" db="EMBL/GenBank/DDBJ databases">
        <authorList>
            <person name="Sun Q."/>
            <person name="Inoue M."/>
        </authorList>
    </citation>
    <scope>NUCLEOTIDE SEQUENCE [LARGE SCALE GENOMIC DNA]</scope>
    <source>
        <strain evidence="1 2">CCM 8938</strain>
    </source>
</reference>
<evidence type="ECO:0000313" key="1">
    <source>
        <dbReference type="EMBL" id="MBC6112052.1"/>
    </source>
</evidence>
<sequence length="287" mass="32240">MKTLKYLSIFLTGAILIGGCSKKEAVLEPSDIAVQYQLPQGNHDYDPTIVDFYNRYGTFFLYKFSGLDFSATPVYSTSNFGDLYTVDVADEAYVGKVLNFVKKNWLNYYPDAFLKNNLPFKVLLGQNLRSKTSATTTYTILSSYNHITLNNFSASFDSMNDAQKKTYVANLHTEFFNFIYNRGKLDIPAEFSTVTNYTIAGSATAYYAQGYLSITNAFATENKMIKDFLSYIALITSKTKTELDATVLKSTTDTGGLIKKKYDIIINYYKTKYNIDLQAIGNAGVVN</sequence>
<proteinExistence type="predicted"/>
<accession>A0ABR7KVG0</accession>
<evidence type="ECO:0008006" key="3">
    <source>
        <dbReference type="Google" id="ProtNLM"/>
    </source>
</evidence>
<dbReference type="InterPro" id="IPR030890">
    <property type="entry name" value="LP_HExxH_w_TonB"/>
</dbReference>
<keyword evidence="2" id="KW-1185">Reference proteome</keyword>
<dbReference type="PROSITE" id="PS51257">
    <property type="entry name" value="PROKAR_LIPOPROTEIN"/>
    <property type="match status" value="1"/>
</dbReference>
<organism evidence="1 2">
    <name type="scientific">Pedobacter fastidiosus</name>
    <dbReference type="NCBI Taxonomy" id="2765361"/>
    <lineage>
        <taxon>Bacteria</taxon>
        <taxon>Pseudomonadati</taxon>
        <taxon>Bacteroidota</taxon>
        <taxon>Sphingobacteriia</taxon>
        <taxon>Sphingobacteriales</taxon>
        <taxon>Sphingobacteriaceae</taxon>
        <taxon>Pedobacter</taxon>
    </lineage>
</organism>
<dbReference type="Gene3D" id="3.40.390.70">
    <property type="match status" value="1"/>
</dbReference>
<evidence type="ECO:0000313" key="2">
    <source>
        <dbReference type="Proteomes" id="UP000652755"/>
    </source>
</evidence>
<dbReference type="RefSeq" id="WP_187072478.1">
    <property type="nucleotide sequence ID" value="NZ_JACRYL010000015.1"/>
</dbReference>
<dbReference type="EMBL" id="JACRYL010000015">
    <property type="protein sequence ID" value="MBC6112052.1"/>
    <property type="molecule type" value="Genomic_DNA"/>
</dbReference>
<gene>
    <name evidence="1" type="ORF">H7U22_16635</name>
</gene>
<protein>
    <recommendedName>
        <fullName evidence="3">Zinc-binding metallo-peptidase</fullName>
    </recommendedName>
</protein>
<comment type="caution">
    <text evidence="1">The sequence shown here is derived from an EMBL/GenBank/DDBJ whole genome shotgun (WGS) entry which is preliminary data.</text>
</comment>
<dbReference type="Proteomes" id="UP000652755">
    <property type="component" value="Unassembled WGS sequence"/>
</dbReference>
<name>A0ABR7KVG0_9SPHI</name>
<dbReference type="Pfam" id="PF15890">
    <property type="entry name" value="Peptidase_Mx1"/>
    <property type="match status" value="1"/>
</dbReference>